<dbReference type="Pfam" id="PF00722">
    <property type="entry name" value="Glyco_hydro_16"/>
    <property type="match status" value="1"/>
</dbReference>
<dbReference type="EMBL" id="FJOG01000017">
    <property type="protein sequence ID" value="CZR61079.1"/>
    <property type="molecule type" value="Genomic_DNA"/>
</dbReference>
<evidence type="ECO:0000256" key="12">
    <source>
        <dbReference type="ARBA" id="ARBA00023316"/>
    </source>
</evidence>
<keyword evidence="10" id="KW-0449">Lipoprotein</keyword>
<dbReference type="GO" id="GO:0016757">
    <property type="term" value="F:glycosyltransferase activity"/>
    <property type="evidence" value="ECO:0007669"/>
    <property type="project" value="UniProtKB-KW"/>
</dbReference>
<dbReference type="PANTHER" id="PTHR10963:SF27">
    <property type="entry name" value="GLYCOSIDASE-RELATED"/>
    <property type="match status" value="1"/>
</dbReference>
<feature type="active site" description="Proton donor" evidence="15">
    <location>
        <position position="123"/>
    </location>
</feature>
<evidence type="ECO:0000313" key="21">
    <source>
        <dbReference type="Proteomes" id="UP000184330"/>
    </source>
</evidence>
<proteinExistence type="inferred from homology"/>
<keyword evidence="7 14" id="KW-0378">Hydrolase</keyword>
<dbReference type="Gene3D" id="2.60.120.200">
    <property type="match status" value="1"/>
</dbReference>
<keyword evidence="3" id="KW-0336">GPI-anchor</keyword>
<evidence type="ECO:0000256" key="9">
    <source>
        <dbReference type="ARBA" id="ARBA00023180"/>
    </source>
</evidence>
<feature type="disulfide bond" evidence="16">
    <location>
        <begin position="27"/>
        <end position="34"/>
    </location>
</feature>
<evidence type="ECO:0000256" key="6">
    <source>
        <dbReference type="ARBA" id="ARBA00022729"/>
    </source>
</evidence>
<feature type="domain" description="GH16" evidence="19">
    <location>
        <begin position="6"/>
        <end position="245"/>
    </location>
</feature>
<evidence type="ECO:0000256" key="7">
    <source>
        <dbReference type="ARBA" id="ARBA00022801"/>
    </source>
</evidence>
<organism evidence="20 21">
    <name type="scientific">Phialocephala subalpina</name>
    <dbReference type="NCBI Taxonomy" id="576137"/>
    <lineage>
        <taxon>Eukaryota</taxon>
        <taxon>Fungi</taxon>
        <taxon>Dikarya</taxon>
        <taxon>Ascomycota</taxon>
        <taxon>Pezizomycotina</taxon>
        <taxon>Leotiomycetes</taxon>
        <taxon>Helotiales</taxon>
        <taxon>Mollisiaceae</taxon>
        <taxon>Phialocephala</taxon>
        <taxon>Phialocephala fortinii species complex</taxon>
    </lineage>
</organism>
<dbReference type="EC" id="3.2.-.-" evidence="14"/>
<keyword evidence="16" id="KW-1015">Disulfide bond</keyword>
<keyword evidence="4" id="KW-0328">Glycosyltransferase</keyword>
<dbReference type="GO" id="GO:0009277">
    <property type="term" value="C:fungal-type cell wall"/>
    <property type="evidence" value="ECO:0007669"/>
    <property type="project" value="TreeGrafter"/>
</dbReference>
<evidence type="ECO:0000256" key="17">
    <source>
        <dbReference type="SAM" id="MobiDB-lite"/>
    </source>
</evidence>
<evidence type="ECO:0000256" key="3">
    <source>
        <dbReference type="ARBA" id="ARBA00022622"/>
    </source>
</evidence>
<dbReference type="InterPro" id="IPR017168">
    <property type="entry name" value="CHR-like"/>
</dbReference>
<dbReference type="AlphaFoldDB" id="A0A1L7X7S8"/>
<gene>
    <name evidence="20" type="ORF">PAC_10975</name>
</gene>
<dbReference type="SUPFAM" id="SSF49899">
    <property type="entry name" value="Concanavalin A-like lectins/glucanases"/>
    <property type="match status" value="1"/>
</dbReference>
<evidence type="ECO:0000256" key="14">
    <source>
        <dbReference type="PIRNR" id="PIRNR037299"/>
    </source>
</evidence>
<evidence type="ECO:0000256" key="5">
    <source>
        <dbReference type="ARBA" id="ARBA00022679"/>
    </source>
</evidence>
<feature type="compositionally biased region" description="Low complexity" evidence="17">
    <location>
        <begin position="344"/>
        <end position="367"/>
    </location>
</feature>
<dbReference type="CDD" id="cd02183">
    <property type="entry name" value="GH16_fungal_CRH1_transglycosylase"/>
    <property type="match status" value="1"/>
</dbReference>
<evidence type="ECO:0000256" key="8">
    <source>
        <dbReference type="ARBA" id="ARBA00023136"/>
    </source>
</evidence>
<evidence type="ECO:0000256" key="10">
    <source>
        <dbReference type="ARBA" id="ARBA00023288"/>
    </source>
</evidence>
<keyword evidence="5" id="KW-0808">Transferase</keyword>
<dbReference type="OrthoDB" id="4781at2759"/>
<evidence type="ECO:0000256" key="18">
    <source>
        <dbReference type="SAM" id="SignalP"/>
    </source>
</evidence>
<keyword evidence="21" id="KW-1185">Reference proteome</keyword>
<dbReference type="Proteomes" id="UP000184330">
    <property type="component" value="Unassembled WGS sequence"/>
</dbReference>
<evidence type="ECO:0000256" key="4">
    <source>
        <dbReference type="ARBA" id="ARBA00022676"/>
    </source>
</evidence>
<keyword evidence="11 20" id="KW-0326">Glycosidase</keyword>
<evidence type="ECO:0000256" key="2">
    <source>
        <dbReference type="ARBA" id="ARBA00004589"/>
    </source>
</evidence>
<dbReference type="STRING" id="576137.A0A1L7X7S8"/>
<evidence type="ECO:0000259" key="19">
    <source>
        <dbReference type="PROSITE" id="PS51762"/>
    </source>
</evidence>
<keyword evidence="8 14" id="KW-0472">Membrane</keyword>
<dbReference type="GO" id="GO:0031505">
    <property type="term" value="P:fungal-type cell wall organization"/>
    <property type="evidence" value="ECO:0007669"/>
    <property type="project" value="TreeGrafter"/>
</dbReference>
<comment type="catalytic activity">
    <reaction evidence="1">
        <text>Random endo-hydrolysis of N-acetyl-beta-D-glucosaminide (1-&gt;4)-beta-linkages in chitin and chitodextrins.</text>
        <dbReference type="EC" id="3.2.1.14"/>
    </reaction>
</comment>
<keyword evidence="12" id="KW-0961">Cell wall biogenesis/degradation</keyword>
<dbReference type="InterPro" id="IPR050546">
    <property type="entry name" value="Glycosyl_Hydrlase_16"/>
</dbReference>
<dbReference type="PIRSF" id="PIRSF037299">
    <property type="entry name" value="Glycosidase_CRH1_prd"/>
    <property type="match status" value="1"/>
</dbReference>
<evidence type="ECO:0000313" key="20">
    <source>
        <dbReference type="EMBL" id="CZR61079.1"/>
    </source>
</evidence>
<accession>A0A1L7X7S8</accession>
<dbReference type="GO" id="GO:0098552">
    <property type="term" value="C:side of membrane"/>
    <property type="evidence" value="ECO:0007669"/>
    <property type="project" value="UniProtKB-KW"/>
</dbReference>
<feature type="signal peptide" evidence="18">
    <location>
        <begin position="1"/>
        <end position="21"/>
    </location>
</feature>
<evidence type="ECO:0000256" key="1">
    <source>
        <dbReference type="ARBA" id="ARBA00000822"/>
    </source>
</evidence>
<evidence type="ECO:0000256" key="16">
    <source>
        <dbReference type="PIRSR" id="PIRSR037299-2"/>
    </source>
</evidence>
<keyword evidence="6 18" id="KW-0732">Signal</keyword>
<name>A0A1L7X7S8_9HELO</name>
<feature type="chain" id="PRO_5013177005" description="Crh-like protein" evidence="18">
    <location>
        <begin position="22"/>
        <end position="398"/>
    </location>
</feature>
<comment type="similarity">
    <text evidence="13">Belongs to the glycosyl hydrolase 16 family. CRH1 subfamily.</text>
</comment>
<comment type="subcellular location">
    <subcellularLocation>
        <location evidence="2">Membrane</location>
        <topology evidence="2">Lipid-anchor</topology>
        <topology evidence="2">GPI-anchor</topology>
    </subcellularLocation>
</comment>
<evidence type="ECO:0000256" key="11">
    <source>
        <dbReference type="ARBA" id="ARBA00023295"/>
    </source>
</evidence>
<feature type="region of interest" description="Disordered" evidence="17">
    <location>
        <begin position="344"/>
        <end position="372"/>
    </location>
</feature>
<evidence type="ECO:0000256" key="13">
    <source>
        <dbReference type="ARBA" id="ARBA00038074"/>
    </source>
</evidence>
<dbReference type="GO" id="GO:0008843">
    <property type="term" value="F:endochitinase activity"/>
    <property type="evidence" value="ECO:0007669"/>
    <property type="project" value="UniProtKB-EC"/>
</dbReference>
<dbReference type="PROSITE" id="PS51762">
    <property type="entry name" value="GH16_2"/>
    <property type="match status" value="1"/>
</dbReference>
<reference evidence="20 21" key="1">
    <citation type="submission" date="2016-03" db="EMBL/GenBank/DDBJ databases">
        <authorList>
            <person name="Ploux O."/>
        </authorList>
    </citation>
    <scope>NUCLEOTIDE SEQUENCE [LARGE SCALE GENOMIC DNA]</scope>
    <source>
        <strain evidence="20 21">UAMH 11012</strain>
    </source>
</reference>
<keyword evidence="9" id="KW-0325">Glycoprotein</keyword>
<feature type="active site" description="Nucleophile" evidence="15">
    <location>
        <position position="119"/>
    </location>
</feature>
<dbReference type="GO" id="GO:0005975">
    <property type="term" value="P:carbohydrate metabolic process"/>
    <property type="evidence" value="ECO:0007669"/>
    <property type="project" value="InterPro"/>
</dbReference>
<protein>
    <recommendedName>
        <fullName evidence="14">Crh-like protein</fullName>
        <ecNumber evidence="14">3.2.-.-</ecNumber>
    </recommendedName>
</protein>
<dbReference type="InterPro" id="IPR013320">
    <property type="entry name" value="ConA-like_dom_sf"/>
</dbReference>
<dbReference type="InterPro" id="IPR000757">
    <property type="entry name" value="Beta-glucanase-like"/>
</dbReference>
<dbReference type="PANTHER" id="PTHR10963">
    <property type="entry name" value="GLYCOSYL HYDROLASE-RELATED"/>
    <property type="match status" value="1"/>
</dbReference>
<evidence type="ECO:0000256" key="15">
    <source>
        <dbReference type="PIRSR" id="PIRSR037299-1"/>
    </source>
</evidence>
<sequence length="398" mass="40649">MRSSFTSAATVFLAGASLVTAQTFTDCNPTEKSCPADAGLGTTLTTDFTTGESSDWSLADGTTMQYGSNGAEFIITKSEAPTMSSNKYIMFGKVSVTTKASAGTGIVSSFILESDDLDEIDWEWLGADDTQVESNFFGKGNTTTYDRAIYHPVTDPIGTWTTYTIDWTADSVKWYIGTNLVRTLSYTDSLALEGKNFPQTPMRTKMGSWVGCADAAAAANSATAGTCSWAGGPADFSKGPFTMYVKSVTIQDYGCGGDYTYSDLTGSWQSIKSSGTCGSNSGSSASGSASASATKSGTSSTSSGGVLIQTSSTASTFTSSTTGAANGSASNATAKASTLTTATTSGTSTKATGSSSGTSSAPAQATTNAGDSLKPKTKYGALDFAVIALGLGLGYLVM</sequence>